<dbReference type="PANTHER" id="PTHR37694">
    <property type="entry name" value="SLR8022 PROTEIN"/>
    <property type="match status" value="1"/>
</dbReference>
<dbReference type="EMBL" id="CP013195">
    <property type="protein sequence ID" value="ALO49780.1"/>
    <property type="molecule type" value="Genomic_DNA"/>
</dbReference>
<dbReference type="AlphaFoldDB" id="A0A0S2KNY4"/>
<evidence type="ECO:0000313" key="3">
    <source>
        <dbReference type="Proteomes" id="UP000056252"/>
    </source>
</evidence>
<dbReference type="KEGG" id="peo:AS203_01345"/>
<dbReference type="eggNOG" id="COG1917">
    <property type="taxonomic scope" value="Bacteria"/>
</dbReference>
<dbReference type="RefSeq" id="WP_025065097.1">
    <property type="nucleotide sequence ID" value="NZ_CAUPOR010000036.1"/>
</dbReference>
<sequence length="108" mass="11927">MDNKIAKKTVLVPNQLIDYAEDGIVSKEFIHSNAGSVTLFAFDKGQRLSEHTAPYDAVLNIIDGVAEIMIEDELYHPKAGEMIIIPAGARHAVNANERFKMSITMIRG</sequence>
<reference evidence="3" key="1">
    <citation type="submission" date="2015-11" db="EMBL/GenBank/DDBJ databases">
        <authorList>
            <person name="Holder M.E."/>
            <person name="Ajami N.J."/>
            <person name="Petrosino J.F."/>
        </authorList>
    </citation>
    <scope>NUCLEOTIDE SEQUENCE [LARGE SCALE GENOMIC DNA]</scope>
    <source>
        <strain evidence="3">F0113</strain>
    </source>
</reference>
<evidence type="ECO:0000259" key="1">
    <source>
        <dbReference type="Pfam" id="PF07883"/>
    </source>
</evidence>
<dbReference type="OrthoDB" id="1121052at2"/>
<dbReference type="PANTHER" id="PTHR37694:SF1">
    <property type="entry name" value="SLR8022 PROTEIN"/>
    <property type="match status" value="1"/>
</dbReference>
<dbReference type="SUPFAM" id="SSF51182">
    <property type="entry name" value="RmlC-like cupins"/>
    <property type="match status" value="1"/>
</dbReference>
<dbReference type="InterPro" id="IPR013096">
    <property type="entry name" value="Cupin_2"/>
</dbReference>
<gene>
    <name evidence="2" type="ORF">AS203_01345</name>
</gene>
<feature type="domain" description="Cupin type-2" evidence="1">
    <location>
        <begin position="39"/>
        <end position="102"/>
    </location>
</feature>
<evidence type="ECO:0000313" key="2">
    <source>
        <dbReference type="EMBL" id="ALO49780.1"/>
    </source>
</evidence>
<dbReference type="InterPro" id="IPR011051">
    <property type="entry name" value="RmlC_Cupin_sf"/>
</dbReference>
<dbReference type="Proteomes" id="UP000056252">
    <property type="component" value="Chromosome"/>
</dbReference>
<name>A0A0S2KNY4_9BACT</name>
<dbReference type="Pfam" id="PF07883">
    <property type="entry name" value="Cupin_2"/>
    <property type="match status" value="1"/>
</dbReference>
<protein>
    <submittedName>
        <fullName evidence="2">Cupin</fullName>
    </submittedName>
</protein>
<dbReference type="InterPro" id="IPR014710">
    <property type="entry name" value="RmlC-like_jellyroll"/>
</dbReference>
<proteinExistence type="predicted"/>
<accession>A0A0S2KNY4</accession>
<dbReference type="Gene3D" id="2.60.120.10">
    <property type="entry name" value="Jelly Rolls"/>
    <property type="match status" value="1"/>
</dbReference>
<organism evidence="2 3">
    <name type="scientific">Hoylesella enoeca</name>
    <dbReference type="NCBI Taxonomy" id="76123"/>
    <lineage>
        <taxon>Bacteria</taxon>
        <taxon>Pseudomonadati</taxon>
        <taxon>Bacteroidota</taxon>
        <taxon>Bacteroidia</taxon>
        <taxon>Bacteroidales</taxon>
        <taxon>Prevotellaceae</taxon>
        <taxon>Hoylesella</taxon>
    </lineage>
</organism>
<keyword evidence="3" id="KW-1185">Reference proteome</keyword>
<dbReference type="CDD" id="cd02230">
    <property type="entry name" value="cupin_HP0902-like"/>
    <property type="match status" value="1"/>
</dbReference>